<dbReference type="InterPro" id="IPR029452">
    <property type="entry name" value="RICTOR_V"/>
</dbReference>
<accession>A0A914Z8M0</accession>
<dbReference type="GO" id="GO:0038203">
    <property type="term" value="P:TORC2 signaling"/>
    <property type="evidence" value="ECO:0007669"/>
    <property type="project" value="TreeGrafter"/>
</dbReference>
<dbReference type="GO" id="GO:0031932">
    <property type="term" value="C:TORC2 complex"/>
    <property type="evidence" value="ECO:0007669"/>
    <property type="project" value="InterPro"/>
</dbReference>
<dbReference type="Pfam" id="PF14668">
    <property type="entry name" value="RICTOR_V"/>
    <property type="match status" value="1"/>
</dbReference>
<organism evidence="2 3">
    <name type="scientific">Panagrolaimus superbus</name>
    <dbReference type="NCBI Taxonomy" id="310955"/>
    <lineage>
        <taxon>Eukaryota</taxon>
        <taxon>Metazoa</taxon>
        <taxon>Ecdysozoa</taxon>
        <taxon>Nematoda</taxon>
        <taxon>Chromadorea</taxon>
        <taxon>Rhabditida</taxon>
        <taxon>Tylenchina</taxon>
        <taxon>Panagrolaimomorpha</taxon>
        <taxon>Panagrolaimoidea</taxon>
        <taxon>Panagrolaimidae</taxon>
        <taxon>Panagrolaimus</taxon>
    </lineage>
</organism>
<dbReference type="Proteomes" id="UP000887577">
    <property type="component" value="Unplaced"/>
</dbReference>
<dbReference type="SMART" id="SM01303">
    <property type="entry name" value="RasGEF_N_2"/>
    <property type="match status" value="1"/>
</dbReference>
<dbReference type="SUPFAM" id="SSF48371">
    <property type="entry name" value="ARM repeat"/>
    <property type="match status" value="1"/>
</dbReference>
<feature type="domain" description="Rapamycin-insensitive companion of mTOR" evidence="1">
    <location>
        <begin position="217"/>
        <end position="291"/>
    </location>
</feature>
<dbReference type="PANTHER" id="PTHR13298:SF11">
    <property type="entry name" value="RAPAMYCIN-INSENSITIVE COMPANION OF MTOR"/>
    <property type="match status" value="1"/>
</dbReference>
<proteinExistence type="predicted"/>
<evidence type="ECO:0000313" key="3">
    <source>
        <dbReference type="WBParaSite" id="PSU_v2.g9021.t1"/>
    </source>
</evidence>
<dbReference type="InterPro" id="IPR016024">
    <property type="entry name" value="ARM-type_fold"/>
</dbReference>
<sequence>MEVNFFKQITVYRFLDLLTSTTSIEYVKLIVSSLNYAQRGSFSRGIFETALTSTDEVSRKWCTRFLGVLAGTRTIPDFGEWGMKLLIGQLGDRCGKVVRHAVRLLHFWLPVKKIVSSLMDETREAIENWLNFYHEEYVLIVEEDLKVALLNVKKSIKGTYARPSNEKFDKYGVPMPVHLFGQLSKHQIGRGLLYQSNISSFLLKVLIESGVSTEAEILKVKAALLSLGHIAGNLPAGYFESFLLPDTIATICRYAEECPTLSVRGTAIWSLNLVGQTEDGARQLAFLGWESNRHTHVVDEVCAQFCDQSVISSTSFRRRSRVKSLSSNIYCLDKIKPAITKCFSSTNLVIEEVSRPRSKSIEQKSFALRRILSDSHIALPIVGRKKHIKKKEKLTATKSVPYADTVRPDRTFTHESAVTSGFGSVSQEEHQQQQTKDLQQSVIVGSEYLQSPKIHRYLNQISKFQEPPTTKKREEFAPSSMRNFTNPFILPDLCEKSGEISYSFIDNELITSGMSANSFNGKPFGIERQLGRVDRELMVETEAKVQQHFSSIYRNQHGIPSFAQRTLLRIPNRTNSEVVYSFLSRSELKNLQNYREMLYGGTDWHPDDSSHLKAIGCIINWTVVALPCQIDLILKKIFKPRDADDSKSFVSPSITKHDKGSAQRCFYCQNRIQNGQQITHYTAIDSSIRNDILRFVSLFEIRGNFIQRQLLKQYGDDIQKAFENPCLYSDVIELMTELNLNSQSRKQLHKLFSEAFILK</sequence>
<dbReference type="GO" id="GO:0043539">
    <property type="term" value="F:protein serine/threonine kinase activator activity"/>
    <property type="evidence" value="ECO:0007669"/>
    <property type="project" value="TreeGrafter"/>
</dbReference>
<dbReference type="WBParaSite" id="PSU_v2.g9021.t1">
    <property type="protein sequence ID" value="PSU_v2.g9021.t1"/>
    <property type="gene ID" value="PSU_v2.g9021"/>
</dbReference>
<dbReference type="PANTHER" id="PTHR13298">
    <property type="entry name" value="CYTOSOLIC REGULATOR PIANISSIMO"/>
    <property type="match status" value="1"/>
</dbReference>
<reference evidence="3" key="1">
    <citation type="submission" date="2022-11" db="UniProtKB">
        <authorList>
            <consortium name="WormBaseParasite"/>
        </authorList>
    </citation>
    <scope>IDENTIFICATION</scope>
</reference>
<dbReference type="SMART" id="SM01310">
    <property type="entry name" value="RICTOR_V"/>
    <property type="match status" value="1"/>
</dbReference>
<evidence type="ECO:0000259" key="1">
    <source>
        <dbReference type="SMART" id="SM01310"/>
    </source>
</evidence>
<keyword evidence="2" id="KW-1185">Reference proteome</keyword>
<dbReference type="AlphaFoldDB" id="A0A914Z8M0"/>
<dbReference type="GO" id="GO:0051897">
    <property type="term" value="P:positive regulation of phosphatidylinositol 3-kinase/protein kinase B signal transduction"/>
    <property type="evidence" value="ECO:0007669"/>
    <property type="project" value="TreeGrafter"/>
</dbReference>
<dbReference type="InterPro" id="IPR028268">
    <property type="entry name" value="Pianissimo_fam"/>
</dbReference>
<protein>
    <submittedName>
        <fullName evidence="3">Rapamycin-insensitive companion of mTOR domain-containing protein</fullName>
    </submittedName>
</protein>
<name>A0A914Z8M0_9BILA</name>
<evidence type="ECO:0000313" key="2">
    <source>
        <dbReference type="Proteomes" id="UP000887577"/>
    </source>
</evidence>